<evidence type="ECO:0000259" key="3">
    <source>
        <dbReference type="Pfam" id="PF00588"/>
    </source>
</evidence>
<proteinExistence type="predicted"/>
<dbReference type="HOGENOM" id="CLU_021322_4_3_10"/>
<keyword evidence="2" id="KW-0808">Transferase</keyword>
<dbReference type="RefSeq" id="WP_046145864.1">
    <property type="nucleotide sequence ID" value="NZ_KQ033912.1"/>
</dbReference>
<dbReference type="STRING" id="927665.HMPREF1535_01753"/>
<dbReference type="Pfam" id="PF00588">
    <property type="entry name" value="SpoU_methylase"/>
    <property type="match status" value="1"/>
</dbReference>
<protein>
    <recommendedName>
        <fullName evidence="3">tRNA/rRNA methyltransferase SpoU type domain-containing protein</fullName>
    </recommendedName>
</protein>
<dbReference type="InterPro" id="IPR001537">
    <property type="entry name" value="SpoU_MeTrfase"/>
</dbReference>
<keyword evidence="1" id="KW-0489">Methyltransferase</keyword>
<sequence>MRKLKITEMNRLTPEAFKESKKIPLIVVLDHIRSLNNVGSVFRTSDAFRVEAIYLCGITACPPHAEIHKTALGAEETVDWKYFKDTHEAVDNLKQQGYAVCAIEQAEGSVMLDKLLLDRNKKYAIVMGNEVKGVQQSVVDNCDMCIEIPQYGTKHSLNVSVTTGIVIWDFFKQLSE</sequence>
<dbReference type="PANTHER" id="PTHR46429">
    <property type="entry name" value="23S RRNA (GUANOSINE-2'-O-)-METHYLTRANSFERASE RLMB"/>
    <property type="match status" value="1"/>
</dbReference>
<dbReference type="InterPro" id="IPR029026">
    <property type="entry name" value="tRNA_m1G_MTases_N"/>
</dbReference>
<accession>A0A0F5JH21</accession>
<organism evidence="4 5">
    <name type="scientific">Parabacteroides goldsteinii DSM 19448 = WAL 12034</name>
    <dbReference type="NCBI Taxonomy" id="927665"/>
    <lineage>
        <taxon>Bacteria</taxon>
        <taxon>Pseudomonadati</taxon>
        <taxon>Bacteroidota</taxon>
        <taxon>Bacteroidia</taxon>
        <taxon>Bacteroidales</taxon>
        <taxon>Tannerellaceae</taxon>
        <taxon>Parabacteroides</taxon>
    </lineage>
</organism>
<evidence type="ECO:0000256" key="1">
    <source>
        <dbReference type="ARBA" id="ARBA00022603"/>
    </source>
</evidence>
<evidence type="ECO:0000313" key="5">
    <source>
        <dbReference type="Proteomes" id="UP000033047"/>
    </source>
</evidence>
<dbReference type="SUPFAM" id="SSF75217">
    <property type="entry name" value="alpha/beta knot"/>
    <property type="match status" value="1"/>
</dbReference>
<dbReference type="Gene3D" id="3.40.1280.10">
    <property type="match status" value="1"/>
</dbReference>
<dbReference type="Proteomes" id="UP000033047">
    <property type="component" value="Unassembled WGS sequence"/>
</dbReference>
<dbReference type="InterPro" id="IPR029028">
    <property type="entry name" value="Alpha/beta_knot_MTases"/>
</dbReference>
<comment type="caution">
    <text evidence="4">The sequence shown here is derived from an EMBL/GenBank/DDBJ whole genome shotgun (WGS) entry which is preliminary data.</text>
</comment>
<dbReference type="GO" id="GO:0005829">
    <property type="term" value="C:cytosol"/>
    <property type="evidence" value="ECO:0007669"/>
    <property type="project" value="TreeGrafter"/>
</dbReference>
<name>A0A0F5JH21_9BACT</name>
<dbReference type="GO" id="GO:0008173">
    <property type="term" value="F:RNA methyltransferase activity"/>
    <property type="evidence" value="ECO:0007669"/>
    <property type="project" value="InterPro"/>
</dbReference>
<dbReference type="GO" id="GO:0003723">
    <property type="term" value="F:RNA binding"/>
    <property type="evidence" value="ECO:0007669"/>
    <property type="project" value="InterPro"/>
</dbReference>
<dbReference type="CDD" id="cd18097">
    <property type="entry name" value="SpoU-like"/>
    <property type="match status" value="1"/>
</dbReference>
<dbReference type="PANTHER" id="PTHR46429:SF1">
    <property type="entry name" value="23S RRNA (GUANOSINE-2'-O-)-METHYLTRANSFERASE RLMB"/>
    <property type="match status" value="1"/>
</dbReference>
<dbReference type="AlphaFoldDB" id="A0A0F5JH21"/>
<dbReference type="GO" id="GO:0006396">
    <property type="term" value="P:RNA processing"/>
    <property type="evidence" value="ECO:0007669"/>
    <property type="project" value="InterPro"/>
</dbReference>
<dbReference type="EMBL" id="AQHV01000010">
    <property type="protein sequence ID" value="KKB57101.1"/>
    <property type="molecule type" value="Genomic_DNA"/>
</dbReference>
<reference evidence="4 5" key="1">
    <citation type="submission" date="2013-04" db="EMBL/GenBank/DDBJ databases">
        <title>The Genome Sequence of Parabacteroides goldsteinii DSM 19448.</title>
        <authorList>
            <consortium name="The Broad Institute Genomics Platform"/>
            <person name="Earl A."/>
            <person name="Ward D."/>
            <person name="Feldgarden M."/>
            <person name="Gevers D."/>
            <person name="Martens E."/>
            <person name="Sakamoto M."/>
            <person name="Benno Y."/>
            <person name="Song Y."/>
            <person name="Liu C."/>
            <person name="Lee J."/>
            <person name="Bolanos M."/>
            <person name="Vaisanen M.L."/>
            <person name="Finegold S.M."/>
            <person name="Walker B."/>
            <person name="Young S."/>
            <person name="Zeng Q."/>
            <person name="Gargeya S."/>
            <person name="Fitzgerald M."/>
            <person name="Haas B."/>
            <person name="Abouelleil A."/>
            <person name="Allen A.W."/>
            <person name="Alvarado L."/>
            <person name="Arachchi H.M."/>
            <person name="Berlin A.M."/>
            <person name="Chapman S.B."/>
            <person name="Gainer-Dewar J."/>
            <person name="Goldberg J."/>
            <person name="Griggs A."/>
            <person name="Gujja S."/>
            <person name="Hansen M."/>
            <person name="Howarth C."/>
            <person name="Imamovic A."/>
            <person name="Ireland A."/>
            <person name="Larimer J."/>
            <person name="McCowan C."/>
            <person name="Murphy C."/>
            <person name="Pearson M."/>
            <person name="Poon T.W."/>
            <person name="Priest M."/>
            <person name="Roberts A."/>
            <person name="Saif S."/>
            <person name="Shea T."/>
            <person name="Sisk P."/>
            <person name="Sykes S."/>
            <person name="Wortman J."/>
            <person name="Nusbaum C."/>
            <person name="Birren B."/>
        </authorList>
    </citation>
    <scope>NUCLEOTIDE SEQUENCE [LARGE SCALE GENOMIC DNA]</scope>
    <source>
        <strain evidence="4 5">DSM 19448</strain>
    </source>
</reference>
<dbReference type="InterPro" id="IPR004441">
    <property type="entry name" value="rRNA_MeTrfase_TrmH"/>
</dbReference>
<evidence type="ECO:0000256" key="2">
    <source>
        <dbReference type="ARBA" id="ARBA00022679"/>
    </source>
</evidence>
<dbReference type="GO" id="GO:0032259">
    <property type="term" value="P:methylation"/>
    <property type="evidence" value="ECO:0007669"/>
    <property type="project" value="UniProtKB-KW"/>
</dbReference>
<feature type="domain" description="tRNA/rRNA methyltransferase SpoU type" evidence="3">
    <location>
        <begin position="25"/>
        <end position="167"/>
    </location>
</feature>
<gene>
    <name evidence="4" type="ORF">HMPREF1535_01753</name>
</gene>
<dbReference type="PATRIC" id="fig|927665.4.peg.1792"/>
<evidence type="ECO:0000313" key="4">
    <source>
        <dbReference type="EMBL" id="KKB57101.1"/>
    </source>
</evidence>